<dbReference type="SUPFAM" id="SSF53167">
    <property type="entry name" value="Purine and uridine phosphorylases"/>
    <property type="match status" value="1"/>
</dbReference>
<dbReference type="RefSeq" id="WP_065860433.1">
    <property type="nucleotide sequence ID" value="NZ_LT906441.1"/>
</dbReference>
<dbReference type="Pfam" id="PF01048">
    <property type="entry name" value="PNP_UDP_1"/>
    <property type="match status" value="1"/>
</dbReference>
<dbReference type="Gene3D" id="3.40.50.1580">
    <property type="entry name" value="Nucleoside phosphorylase domain"/>
    <property type="match status" value="1"/>
</dbReference>
<dbReference type="PANTHER" id="PTHR43691">
    <property type="entry name" value="URIDINE PHOSPHORYLASE"/>
    <property type="match status" value="1"/>
</dbReference>
<evidence type="ECO:0000259" key="6">
    <source>
        <dbReference type="Pfam" id="PF01048"/>
    </source>
</evidence>
<dbReference type="EC" id="2.4.2.3" evidence="1"/>
<evidence type="ECO:0000256" key="5">
    <source>
        <dbReference type="ARBA" id="ARBA00048447"/>
    </source>
</evidence>
<evidence type="ECO:0000256" key="3">
    <source>
        <dbReference type="ARBA" id="ARBA00022676"/>
    </source>
</evidence>
<organism evidence="7 8">
    <name type="scientific">Cutibacterium granulosum</name>
    <dbReference type="NCBI Taxonomy" id="33011"/>
    <lineage>
        <taxon>Bacteria</taxon>
        <taxon>Bacillati</taxon>
        <taxon>Actinomycetota</taxon>
        <taxon>Actinomycetes</taxon>
        <taxon>Propionibacteriales</taxon>
        <taxon>Propionibacteriaceae</taxon>
        <taxon>Cutibacterium</taxon>
    </lineage>
</organism>
<dbReference type="InterPro" id="IPR004402">
    <property type="entry name" value="DeoD-type"/>
</dbReference>
<protein>
    <recommendedName>
        <fullName evidence="2">Uridine phosphorylase</fullName>
        <ecNumber evidence="1">2.4.2.3</ecNumber>
    </recommendedName>
</protein>
<reference evidence="7 8" key="1">
    <citation type="submission" date="2017-06" db="EMBL/GenBank/DDBJ databases">
        <authorList>
            <consortium name="Pathogen Informatics"/>
        </authorList>
    </citation>
    <scope>NUCLEOTIDE SEQUENCE [LARGE SCALE GENOMIC DNA]</scope>
    <source>
        <strain evidence="7 8">NCTC11865</strain>
    </source>
</reference>
<keyword evidence="4 7" id="KW-0808">Transferase</keyword>
<dbReference type="GO" id="GO:0004731">
    <property type="term" value="F:purine-nucleoside phosphorylase activity"/>
    <property type="evidence" value="ECO:0007669"/>
    <property type="project" value="InterPro"/>
</dbReference>
<accession>A0A239W001</accession>
<comment type="catalytic activity">
    <reaction evidence="5">
        <text>uridine + phosphate = alpha-D-ribose 1-phosphate + uracil</text>
        <dbReference type="Rhea" id="RHEA:24388"/>
        <dbReference type="ChEBI" id="CHEBI:16704"/>
        <dbReference type="ChEBI" id="CHEBI:17568"/>
        <dbReference type="ChEBI" id="CHEBI:43474"/>
        <dbReference type="ChEBI" id="CHEBI:57720"/>
        <dbReference type="EC" id="2.4.2.3"/>
    </reaction>
</comment>
<dbReference type="GO" id="GO:0004850">
    <property type="term" value="F:uridine phosphorylase activity"/>
    <property type="evidence" value="ECO:0007669"/>
    <property type="project" value="UniProtKB-EC"/>
</dbReference>
<sequence length="236" mass="24303">MATPHNTAEPGDIAPLVLMPGDPRRAARIAEGFLTDATLVSEVRGIGAWTGTWNGTPMSVMASGMGIASLSIYATELYRFYGIQRICRVGTCGGLSPDVDVRDVVVAASAHTNNGCASLPVPGASLSMTASFDMLRAAVDASRASGATTHVGSVFSSDFFYTTRPEVTEGLIKVGTLGVEMEAAGLYGCAMAEGKEALAVLTVSDHLTKDGTDMSAAQRETSFSSALEIAAAALTA</sequence>
<evidence type="ECO:0000256" key="4">
    <source>
        <dbReference type="ARBA" id="ARBA00022679"/>
    </source>
</evidence>
<dbReference type="GO" id="GO:0006152">
    <property type="term" value="P:purine nucleoside catabolic process"/>
    <property type="evidence" value="ECO:0007669"/>
    <property type="project" value="TreeGrafter"/>
</dbReference>
<evidence type="ECO:0000256" key="2">
    <source>
        <dbReference type="ARBA" id="ARBA00021980"/>
    </source>
</evidence>
<gene>
    <name evidence="7" type="primary">deoD</name>
    <name evidence="7" type="ORF">SAMEA4412665_00074</name>
</gene>
<dbReference type="NCBIfam" id="NF004489">
    <property type="entry name" value="PRK05819.1"/>
    <property type="match status" value="1"/>
</dbReference>
<dbReference type="AlphaFoldDB" id="A0A239W001"/>
<proteinExistence type="predicted"/>
<evidence type="ECO:0000313" key="7">
    <source>
        <dbReference type="EMBL" id="SNV27817.1"/>
    </source>
</evidence>
<dbReference type="EMBL" id="LT906441">
    <property type="protein sequence ID" value="SNV27817.1"/>
    <property type="molecule type" value="Genomic_DNA"/>
</dbReference>
<dbReference type="InterPro" id="IPR035994">
    <property type="entry name" value="Nucleoside_phosphorylase_sf"/>
</dbReference>
<dbReference type="KEGG" id="cgrn:4412665_00074"/>
<evidence type="ECO:0000313" key="8">
    <source>
        <dbReference type="Proteomes" id="UP000215332"/>
    </source>
</evidence>
<name>A0A239W001_9ACTN</name>
<dbReference type="InterPro" id="IPR000845">
    <property type="entry name" value="Nucleoside_phosphorylase_d"/>
</dbReference>
<dbReference type="Proteomes" id="UP000215332">
    <property type="component" value="Chromosome 1"/>
</dbReference>
<keyword evidence="3 7" id="KW-0328">Glycosyltransferase</keyword>
<dbReference type="eggNOG" id="COG0813">
    <property type="taxonomic scope" value="Bacteria"/>
</dbReference>
<dbReference type="NCBIfam" id="TIGR00107">
    <property type="entry name" value="deoD"/>
    <property type="match status" value="1"/>
</dbReference>
<dbReference type="GO" id="GO:0005829">
    <property type="term" value="C:cytosol"/>
    <property type="evidence" value="ECO:0007669"/>
    <property type="project" value="TreeGrafter"/>
</dbReference>
<feature type="domain" description="Nucleoside phosphorylase" evidence="6">
    <location>
        <begin position="16"/>
        <end position="233"/>
    </location>
</feature>
<dbReference type="PANTHER" id="PTHR43691:SF11">
    <property type="entry name" value="FI09636P-RELATED"/>
    <property type="match status" value="1"/>
</dbReference>
<evidence type="ECO:0000256" key="1">
    <source>
        <dbReference type="ARBA" id="ARBA00011888"/>
    </source>
</evidence>